<evidence type="ECO:0000313" key="2">
    <source>
        <dbReference type="EMBL" id="KAK1131725.1"/>
    </source>
</evidence>
<feature type="compositionally biased region" description="Basic and acidic residues" evidence="1">
    <location>
        <begin position="1"/>
        <end position="15"/>
    </location>
</feature>
<feature type="region of interest" description="Disordered" evidence="1">
    <location>
        <begin position="1"/>
        <end position="54"/>
    </location>
</feature>
<sequence>MESGEEWWRPFREEPPPSGFGPVSAIGENPAIGAQSESESESKSKKEEREGWRTSARVVVVETRESQLISIDRDDSPRGPAWRRGAWRHGGHLCGL</sequence>
<feature type="region of interest" description="Disordered" evidence="1">
    <location>
        <begin position="71"/>
        <end position="96"/>
    </location>
</feature>
<accession>A0AA40G605</accession>
<gene>
    <name evidence="2" type="ORF">K0M31_015885</name>
</gene>
<evidence type="ECO:0000256" key="1">
    <source>
        <dbReference type="SAM" id="MobiDB-lite"/>
    </source>
</evidence>
<keyword evidence="3" id="KW-1185">Reference proteome</keyword>
<dbReference type="AlphaFoldDB" id="A0AA40G605"/>
<evidence type="ECO:0000313" key="3">
    <source>
        <dbReference type="Proteomes" id="UP001177670"/>
    </source>
</evidence>
<comment type="caution">
    <text evidence="2">The sequence shown here is derived from an EMBL/GenBank/DDBJ whole genome shotgun (WGS) entry which is preliminary data.</text>
</comment>
<dbReference type="Proteomes" id="UP001177670">
    <property type="component" value="Unassembled WGS sequence"/>
</dbReference>
<protein>
    <submittedName>
        <fullName evidence="2">Uncharacterized protein</fullName>
    </submittedName>
</protein>
<reference evidence="2" key="1">
    <citation type="submission" date="2021-10" db="EMBL/GenBank/DDBJ databases">
        <title>Melipona bicolor Genome sequencing and assembly.</title>
        <authorList>
            <person name="Araujo N.S."/>
            <person name="Arias M.C."/>
        </authorList>
    </citation>
    <scope>NUCLEOTIDE SEQUENCE</scope>
    <source>
        <strain evidence="2">USP_2M_L1-L4_2017</strain>
        <tissue evidence="2">Whole body</tissue>
    </source>
</reference>
<name>A0AA40G605_9HYME</name>
<dbReference type="EMBL" id="JAHYIQ010000005">
    <property type="protein sequence ID" value="KAK1131725.1"/>
    <property type="molecule type" value="Genomic_DNA"/>
</dbReference>
<organism evidence="2 3">
    <name type="scientific">Melipona bicolor</name>
    <dbReference type="NCBI Taxonomy" id="60889"/>
    <lineage>
        <taxon>Eukaryota</taxon>
        <taxon>Metazoa</taxon>
        <taxon>Ecdysozoa</taxon>
        <taxon>Arthropoda</taxon>
        <taxon>Hexapoda</taxon>
        <taxon>Insecta</taxon>
        <taxon>Pterygota</taxon>
        <taxon>Neoptera</taxon>
        <taxon>Endopterygota</taxon>
        <taxon>Hymenoptera</taxon>
        <taxon>Apocrita</taxon>
        <taxon>Aculeata</taxon>
        <taxon>Apoidea</taxon>
        <taxon>Anthophila</taxon>
        <taxon>Apidae</taxon>
        <taxon>Melipona</taxon>
    </lineage>
</organism>
<proteinExistence type="predicted"/>
<feature type="compositionally biased region" description="Basic and acidic residues" evidence="1">
    <location>
        <begin position="40"/>
        <end position="52"/>
    </location>
</feature>
<feature type="compositionally biased region" description="Basic residues" evidence="1">
    <location>
        <begin position="85"/>
        <end position="96"/>
    </location>
</feature>